<dbReference type="Gene3D" id="2.30.39.10">
    <property type="entry name" value="Alpha-1-antitrypsin, domain 1"/>
    <property type="match status" value="1"/>
</dbReference>
<proteinExistence type="inferred from homology"/>
<feature type="domain" description="Serpin" evidence="2">
    <location>
        <begin position="53"/>
        <end position="411"/>
    </location>
</feature>
<dbReference type="EMBL" id="FRCY01000005">
    <property type="protein sequence ID" value="SHN04044.1"/>
    <property type="molecule type" value="Genomic_DNA"/>
</dbReference>
<dbReference type="InterPro" id="IPR042185">
    <property type="entry name" value="Serpin_sf_2"/>
</dbReference>
<keyword evidence="4" id="KW-1185">Reference proteome</keyword>
<dbReference type="Proteomes" id="UP000184513">
    <property type="component" value="Unassembled WGS sequence"/>
</dbReference>
<evidence type="ECO:0000259" key="2">
    <source>
        <dbReference type="SMART" id="SM00093"/>
    </source>
</evidence>
<dbReference type="GO" id="GO:0004867">
    <property type="term" value="F:serine-type endopeptidase inhibitor activity"/>
    <property type="evidence" value="ECO:0007669"/>
    <property type="project" value="InterPro"/>
</dbReference>
<protein>
    <submittedName>
        <fullName evidence="3">Serpin B</fullName>
    </submittedName>
</protein>
<dbReference type="InterPro" id="IPR042178">
    <property type="entry name" value="Serpin_sf_1"/>
</dbReference>
<evidence type="ECO:0000256" key="1">
    <source>
        <dbReference type="RuleBase" id="RU000411"/>
    </source>
</evidence>
<dbReference type="PROSITE" id="PS00284">
    <property type="entry name" value="SERPIN"/>
    <property type="match status" value="1"/>
</dbReference>
<dbReference type="SUPFAM" id="SSF56574">
    <property type="entry name" value="Serpins"/>
    <property type="match status" value="1"/>
</dbReference>
<dbReference type="RefSeq" id="WP_073094604.1">
    <property type="nucleotide sequence ID" value="NZ_FRCY01000005.1"/>
</dbReference>
<dbReference type="AlphaFoldDB" id="A0A1M7NL42"/>
<accession>A0A1M7NL42</accession>
<dbReference type="InterPro" id="IPR036186">
    <property type="entry name" value="Serpin_sf"/>
</dbReference>
<dbReference type="OrthoDB" id="9764871at2"/>
<dbReference type="STRING" id="388280.SAMN04488057_105388"/>
<dbReference type="CDD" id="cd19588">
    <property type="entry name" value="serpin_miropin-like"/>
    <property type="match status" value="1"/>
</dbReference>
<dbReference type="PROSITE" id="PS51257">
    <property type="entry name" value="PROKAR_LIPOPROTEIN"/>
    <property type="match status" value="1"/>
</dbReference>
<organism evidence="3 4">
    <name type="scientific">Cyclobacterium lianum</name>
    <dbReference type="NCBI Taxonomy" id="388280"/>
    <lineage>
        <taxon>Bacteria</taxon>
        <taxon>Pseudomonadati</taxon>
        <taxon>Bacteroidota</taxon>
        <taxon>Cytophagia</taxon>
        <taxon>Cytophagales</taxon>
        <taxon>Cyclobacteriaceae</taxon>
        <taxon>Cyclobacterium</taxon>
    </lineage>
</organism>
<dbReference type="Gene3D" id="3.30.497.10">
    <property type="entry name" value="Antithrombin, subunit I, domain 2"/>
    <property type="match status" value="1"/>
</dbReference>
<dbReference type="GO" id="GO:0005615">
    <property type="term" value="C:extracellular space"/>
    <property type="evidence" value="ECO:0007669"/>
    <property type="project" value="InterPro"/>
</dbReference>
<gene>
    <name evidence="3" type="ORF">SAMN04488057_105388</name>
</gene>
<dbReference type="Pfam" id="PF00079">
    <property type="entry name" value="Serpin"/>
    <property type="match status" value="1"/>
</dbReference>
<dbReference type="PANTHER" id="PTHR11461">
    <property type="entry name" value="SERINE PROTEASE INHIBITOR, SERPIN"/>
    <property type="match status" value="1"/>
</dbReference>
<evidence type="ECO:0000313" key="3">
    <source>
        <dbReference type="EMBL" id="SHN04044.1"/>
    </source>
</evidence>
<dbReference type="SMART" id="SM00093">
    <property type="entry name" value="SERPIN"/>
    <property type="match status" value="1"/>
</dbReference>
<sequence length="415" mass="46993">MKTQFNLTYVIFSLLFLSSCDWGGSGDEPLMPNLRALKAPEQEMVQSSSRFAMDLFHQLQEKDDPNQFYSPYSIHQALSMTMNGNEGEVLEEFIQVLRYEGMGVTQANEAAKSLTEFLLELDPKVRLSIANAIWHKQEWEVNPDFEETVSNSFGAEVAGLDMGNPQSVDVINNWIEQNTEGLIKDMLDAIPPNAAMYLVNAIYFKADWKYRFDEKLTKKAPFTTSGGAEVQVDMMQLAEPTTLKFHSESGLDYLEIPYSTGQYSLGILTADEGLQKKLEGLDLEVLEQYREDAREKDLLLHMPKFKMRYKMEDMKEDLINMGLTLPFQNHPGNFTRLFANTTAPLKISRVIHEALIEVDEKGSEAAAATIVEIRETSLPSYSAYKLNKPFVFFIQEKHSGAILFMGKLGDPSLLD</sequence>
<evidence type="ECO:0000313" key="4">
    <source>
        <dbReference type="Proteomes" id="UP000184513"/>
    </source>
</evidence>
<dbReference type="InterPro" id="IPR000215">
    <property type="entry name" value="Serpin_fam"/>
</dbReference>
<dbReference type="InterPro" id="IPR023796">
    <property type="entry name" value="Serpin_dom"/>
</dbReference>
<dbReference type="PANTHER" id="PTHR11461:SF211">
    <property type="entry name" value="GH10112P-RELATED"/>
    <property type="match status" value="1"/>
</dbReference>
<reference evidence="3 4" key="1">
    <citation type="submission" date="2016-11" db="EMBL/GenBank/DDBJ databases">
        <authorList>
            <person name="Jaros S."/>
            <person name="Januszkiewicz K."/>
            <person name="Wedrychowicz H."/>
        </authorList>
    </citation>
    <scope>NUCLEOTIDE SEQUENCE [LARGE SCALE GENOMIC DNA]</scope>
    <source>
        <strain evidence="3 4">CGMCC 1.6102</strain>
    </source>
</reference>
<comment type="similarity">
    <text evidence="1">Belongs to the serpin family.</text>
</comment>
<name>A0A1M7NL42_9BACT</name>
<dbReference type="InterPro" id="IPR023795">
    <property type="entry name" value="Serpin_CS"/>
</dbReference>